<proteinExistence type="predicted"/>
<sequence length="91" mass="10669">MGSLQEMERLLHSKDDKIKELQKLLEEKEEKITQLKSKLDKFQSVLPQTQTNFISGPRKRRAQGISAEPQALTCLQDFSKTEFRRYSKTQK</sequence>
<accession>A0ABM1W092</accession>
<evidence type="ECO:0000313" key="2">
    <source>
        <dbReference type="Proteomes" id="UP000694888"/>
    </source>
</evidence>
<name>A0ABM1W092_APLCA</name>
<dbReference type="GeneID" id="118478490"/>
<dbReference type="Gene3D" id="1.20.5.490">
    <property type="entry name" value="Single helix bin"/>
    <property type="match status" value="1"/>
</dbReference>
<gene>
    <name evidence="3" type="primary">LOC118478490</name>
</gene>
<evidence type="ECO:0000313" key="3">
    <source>
        <dbReference type="RefSeq" id="XP_035828085.1"/>
    </source>
</evidence>
<keyword evidence="2" id="KW-1185">Reference proteome</keyword>
<reference evidence="3" key="1">
    <citation type="submission" date="2025-08" db="UniProtKB">
        <authorList>
            <consortium name="RefSeq"/>
        </authorList>
    </citation>
    <scope>IDENTIFICATION</scope>
</reference>
<dbReference type="RefSeq" id="XP_035828085.1">
    <property type="nucleotide sequence ID" value="XM_035972192.1"/>
</dbReference>
<protein>
    <submittedName>
        <fullName evidence="3">cGMP-dependent protein kinase 1-like</fullName>
    </submittedName>
</protein>
<evidence type="ECO:0000256" key="1">
    <source>
        <dbReference type="SAM" id="Coils"/>
    </source>
</evidence>
<organism evidence="2 3">
    <name type="scientific">Aplysia californica</name>
    <name type="common">California sea hare</name>
    <dbReference type="NCBI Taxonomy" id="6500"/>
    <lineage>
        <taxon>Eukaryota</taxon>
        <taxon>Metazoa</taxon>
        <taxon>Spiralia</taxon>
        <taxon>Lophotrochozoa</taxon>
        <taxon>Mollusca</taxon>
        <taxon>Gastropoda</taxon>
        <taxon>Heterobranchia</taxon>
        <taxon>Euthyneura</taxon>
        <taxon>Tectipleura</taxon>
        <taxon>Aplysiida</taxon>
        <taxon>Aplysioidea</taxon>
        <taxon>Aplysiidae</taxon>
        <taxon>Aplysia</taxon>
    </lineage>
</organism>
<keyword evidence="1" id="KW-0175">Coiled coil</keyword>
<feature type="coiled-coil region" evidence="1">
    <location>
        <begin position="4"/>
        <end position="45"/>
    </location>
</feature>
<dbReference type="Proteomes" id="UP000694888">
    <property type="component" value="Unplaced"/>
</dbReference>